<gene>
    <name evidence="6" type="ORF">CHRIB12_LOCUS10632</name>
</gene>
<sequence length="260" mass="29197">MKIMKNMGKGYLSSTFAAIKNVVVVLNFLSLLSGFILIVVGYYLTSTEAEVSLVTSSAIKYRFPHVLISLGGLISLVSFLGCYGAANQKITFLKVYVISLFICIIIQIIIGSVAFAYHQDVDSILDRSWSKAFRDDKQLIADVEQYFRCCGFNSLSDRAVPPCRYYTPCYASMKDSLTYSLQTIGIVGVVLGILELICLLLAAVLIIHIIRIHREEPNERQALLAETRRLDDAIRQTYERRSLFIPAAKKTEFNKTKLLL</sequence>
<evidence type="ECO:0000256" key="3">
    <source>
        <dbReference type="ARBA" id="ARBA00022989"/>
    </source>
</evidence>
<evidence type="ECO:0000256" key="4">
    <source>
        <dbReference type="ARBA" id="ARBA00023136"/>
    </source>
</evidence>
<feature type="transmembrane region" description="Helical" evidence="5">
    <location>
        <begin position="184"/>
        <end position="210"/>
    </location>
</feature>
<evidence type="ECO:0000256" key="1">
    <source>
        <dbReference type="ARBA" id="ARBA00004141"/>
    </source>
</evidence>
<dbReference type="OrthoDB" id="71600at2759"/>
<keyword evidence="3 5" id="KW-1133">Transmembrane helix</keyword>
<evidence type="ECO:0000256" key="2">
    <source>
        <dbReference type="ARBA" id="ARBA00022692"/>
    </source>
</evidence>
<reference evidence="6" key="1">
    <citation type="submission" date="2020-05" db="EMBL/GenBank/DDBJ databases">
        <authorList>
            <person name="Rincon C."/>
            <person name="Sanders R I."/>
            <person name="Robbins C."/>
            <person name="Chaturvedi A."/>
        </authorList>
    </citation>
    <scope>NUCLEOTIDE SEQUENCE</scope>
    <source>
        <strain evidence="6">CHB12</strain>
    </source>
</reference>
<dbReference type="GO" id="GO:0016020">
    <property type="term" value="C:membrane"/>
    <property type="evidence" value="ECO:0007669"/>
    <property type="project" value="UniProtKB-SubCell"/>
</dbReference>
<dbReference type="EMBL" id="CAGKOT010000022">
    <property type="protein sequence ID" value="CAB5365968.1"/>
    <property type="molecule type" value="Genomic_DNA"/>
</dbReference>
<comment type="subcellular location">
    <subcellularLocation>
        <location evidence="1">Membrane</location>
        <topology evidence="1">Multi-pass membrane protein</topology>
    </subcellularLocation>
</comment>
<dbReference type="PANTHER" id="PTHR19282">
    <property type="entry name" value="TETRASPANIN"/>
    <property type="match status" value="1"/>
</dbReference>
<feature type="transmembrane region" description="Helical" evidence="5">
    <location>
        <begin position="21"/>
        <end position="43"/>
    </location>
</feature>
<keyword evidence="2 5" id="KW-0812">Transmembrane</keyword>
<organism evidence="6 7">
    <name type="scientific">Rhizophagus irregularis</name>
    <dbReference type="NCBI Taxonomy" id="588596"/>
    <lineage>
        <taxon>Eukaryota</taxon>
        <taxon>Fungi</taxon>
        <taxon>Fungi incertae sedis</taxon>
        <taxon>Mucoromycota</taxon>
        <taxon>Glomeromycotina</taxon>
        <taxon>Glomeromycetes</taxon>
        <taxon>Glomerales</taxon>
        <taxon>Glomeraceae</taxon>
        <taxon>Rhizophagus</taxon>
    </lineage>
</organism>
<feature type="transmembrane region" description="Helical" evidence="5">
    <location>
        <begin position="63"/>
        <end position="83"/>
    </location>
</feature>
<comment type="caution">
    <text evidence="6">The sequence shown here is derived from an EMBL/GenBank/DDBJ whole genome shotgun (WGS) entry which is preliminary data.</text>
</comment>
<dbReference type="AlphaFoldDB" id="A0A915Z974"/>
<evidence type="ECO:0000313" key="6">
    <source>
        <dbReference type="EMBL" id="CAB5365968.1"/>
    </source>
</evidence>
<dbReference type="Pfam" id="PF00335">
    <property type="entry name" value="Tetraspanin"/>
    <property type="match status" value="1"/>
</dbReference>
<keyword evidence="4 5" id="KW-0472">Membrane</keyword>
<accession>A0A915Z974</accession>
<dbReference type="VEuPathDB" id="FungiDB:RhiirFUN_019550"/>
<proteinExistence type="predicted"/>
<name>A0A915Z974_9GLOM</name>
<protein>
    <recommendedName>
        <fullName evidence="8">Tetraspanin</fullName>
    </recommendedName>
</protein>
<dbReference type="Proteomes" id="UP000684084">
    <property type="component" value="Unassembled WGS sequence"/>
</dbReference>
<dbReference type="InterPro" id="IPR018499">
    <property type="entry name" value="Tetraspanin/Peripherin"/>
</dbReference>
<evidence type="ECO:0000313" key="7">
    <source>
        <dbReference type="Proteomes" id="UP000684084"/>
    </source>
</evidence>
<evidence type="ECO:0008006" key="8">
    <source>
        <dbReference type="Google" id="ProtNLM"/>
    </source>
</evidence>
<evidence type="ECO:0000256" key="5">
    <source>
        <dbReference type="SAM" id="Phobius"/>
    </source>
</evidence>
<feature type="transmembrane region" description="Helical" evidence="5">
    <location>
        <begin position="95"/>
        <end position="117"/>
    </location>
</feature>